<gene>
    <name evidence="2" type="ORF">GCM10010517_70560</name>
</gene>
<dbReference type="Proteomes" id="UP001500831">
    <property type="component" value="Unassembled WGS sequence"/>
</dbReference>
<proteinExistence type="predicted"/>
<evidence type="ECO:0000313" key="3">
    <source>
        <dbReference type="Proteomes" id="UP001500831"/>
    </source>
</evidence>
<reference evidence="2 3" key="1">
    <citation type="journal article" date="2019" name="Int. J. Syst. Evol. Microbiol.">
        <title>The Global Catalogue of Microorganisms (GCM) 10K type strain sequencing project: providing services to taxonomists for standard genome sequencing and annotation.</title>
        <authorList>
            <consortium name="The Broad Institute Genomics Platform"/>
            <consortium name="The Broad Institute Genome Sequencing Center for Infectious Disease"/>
            <person name="Wu L."/>
            <person name="Ma J."/>
        </authorList>
    </citation>
    <scope>NUCLEOTIDE SEQUENCE [LARGE SCALE GENOMIC DNA]</scope>
    <source>
        <strain evidence="2 3">JCM 6242</strain>
    </source>
</reference>
<name>A0ABN3WA64_9ACTN</name>
<protein>
    <submittedName>
        <fullName evidence="2">Uncharacterized protein</fullName>
    </submittedName>
</protein>
<comment type="caution">
    <text evidence="2">The sequence shown here is derived from an EMBL/GenBank/DDBJ whole genome shotgun (WGS) entry which is preliminary data.</text>
</comment>
<evidence type="ECO:0000256" key="1">
    <source>
        <dbReference type="SAM" id="MobiDB-lite"/>
    </source>
</evidence>
<accession>A0ABN3WA64</accession>
<evidence type="ECO:0000313" key="2">
    <source>
        <dbReference type="EMBL" id="GAA2904470.1"/>
    </source>
</evidence>
<feature type="region of interest" description="Disordered" evidence="1">
    <location>
        <begin position="1"/>
        <end position="34"/>
    </location>
</feature>
<sequence>MRRRMVGYGGRGVRRAARSPAPSGAGPQAACPDGRRAAGRAAALIYRDGDRWRGAISLG</sequence>
<feature type="compositionally biased region" description="Low complexity" evidence="1">
    <location>
        <begin position="18"/>
        <end position="30"/>
    </location>
</feature>
<organism evidence="2 3">
    <name type="scientific">Streptosporangium fragile</name>
    <dbReference type="NCBI Taxonomy" id="46186"/>
    <lineage>
        <taxon>Bacteria</taxon>
        <taxon>Bacillati</taxon>
        <taxon>Actinomycetota</taxon>
        <taxon>Actinomycetes</taxon>
        <taxon>Streptosporangiales</taxon>
        <taxon>Streptosporangiaceae</taxon>
        <taxon>Streptosporangium</taxon>
    </lineage>
</organism>
<keyword evidence="3" id="KW-1185">Reference proteome</keyword>
<dbReference type="EMBL" id="BAAAVI010000079">
    <property type="protein sequence ID" value="GAA2904470.1"/>
    <property type="molecule type" value="Genomic_DNA"/>
</dbReference>